<protein>
    <submittedName>
        <fullName evidence="6">AcrR family transcriptional regulator</fullName>
    </submittedName>
</protein>
<evidence type="ECO:0000256" key="4">
    <source>
        <dbReference type="PROSITE-ProRule" id="PRU00335"/>
    </source>
</evidence>
<evidence type="ECO:0000259" key="5">
    <source>
        <dbReference type="PROSITE" id="PS50977"/>
    </source>
</evidence>
<dbReference type="InterPro" id="IPR001647">
    <property type="entry name" value="HTH_TetR"/>
</dbReference>
<feature type="DNA-binding region" description="H-T-H motif" evidence="4">
    <location>
        <begin position="33"/>
        <end position="52"/>
    </location>
</feature>
<dbReference type="GO" id="GO:0003700">
    <property type="term" value="F:DNA-binding transcription factor activity"/>
    <property type="evidence" value="ECO:0007669"/>
    <property type="project" value="TreeGrafter"/>
</dbReference>
<proteinExistence type="predicted"/>
<dbReference type="Gene3D" id="1.10.357.10">
    <property type="entry name" value="Tetracycline Repressor, domain 2"/>
    <property type="match status" value="1"/>
</dbReference>
<sequence>MAESMNRADARRNRVRIVDAARAAFSDHGLEVSAAAVARHAGVGTATLYRHFPTRSDLIDAVFGHEIEHCLAILADAARTSDPWRGLGKALDAVVELELAAPGLASLITTSDRSAPLLEGFDRHVRQDLERLAARVRDTREARPDLTSGDIALLLTGVRAIAVGGGPHIRARCRRYITLITEGLRRHP</sequence>
<keyword evidence="1" id="KW-0805">Transcription regulation</keyword>
<evidence type="ECO:0000256" key="1">
    <source>
        <dbReference type="ARBA" id="ARBA00023015"/>
    </source>
</evidence>
<dbReference type="RefSeq" id="WP_217781467.1">
    <property type="nucleotide sequence ID" value="NZ_JACCFO010000001.1"/>
</dbReference>
<dbReference type="PANTHER" id="PTHR30055:SF234">
    <property type="entry name" value="HTH-TYPE TRANSCRIPTIONAL REGULATOR BETI"/>
    <property type="match status" value="1"/>
</dbReference>
<dbReference type="PANTHER" id="PTHR30055">
    <property type="entry name" value="HTH-TYPE TRANSCRIPTIONAL REGULATOR RUTR"/>
    <property type="match status" value="1"/>
</dbReference>
<evidence type="ECO:0000313" key="7">
    <source>
        <dbReference type="Proteomes" id="UP000575985"/>
    </source>
</evidence>
<name>A0A853BU72_9ACTN</name>
<evidence type="ECO:0000256" key="2">
    <source>
        <dbReference type="ARBA" id="ARBA00023125"/>
    </source>
</evidence>
<organism evidence="6 7">
    <name type="scientific">Streptomonospora nanhaiensis</name>
    <dbReference type="NCBI Taxonomy" id="1323731"/>
    <lineage>
        <taxon>Bacteria</taxon>
        <taxon>Bacillati</taxon>
        <taxon>Actinomycetota</taxon>
        <taxon>Actinomycetes</taxon>
        <taxon>Streptosporangiales</taxon>
        <taxon>Nocardiopsidaceae</taxon>
        <taxon>Streptomonospora</taxon>
    </lineage>
</organism>
<dbReference type="Pfam" id="PF00440">
    <property type="entry name" value="TetR_N"/>
    <property type="match status" value="1"/>
</dbReference>
<feature type="domain" description="HTH tetR-type" evidence="5">
    <location>
        <begin position="11"/>
        <end position="70"/>
    </location>
</feature>
<reference evidence="6 7" key="1">
    <citation type="submission" date="2020-07" db="EMBL/GenBank/DDBJ databases">
        <title>Sequencing the genomes of 1000 actinobacteria strains.</title>
        <authorList>
            <person name="Klenk H.-P."/>
        </authorList>
    </citation>
    <scope>NUCLEOTIDE SEQUENCE [LARGE SCALE GENOMIC DNA]</scope>
    <source>
        <strain evidence="6 7">DSM 45927</strain>
    </source>
</reference>
<dbReference type="EMBL" id="JACCFO010000001">
    <property type="protein sequence ID" value="NYI97802.1"/>
    <property type="molecule type" value="Genomic_DNA"/>
</dbReference>
<dbReference type="PRINTS" id="PR00455">
    <property type="entry name" value="HTHTETR"/>
</dbReference>
<evidence type="ECO:0000313" key="6">
    <source>
        <dbReference type="EMBL" id="NYI97802.1"/>
    </source>
</evidence>
<dbReference type="InterPro" id="IPR009057">
    <property type="entry name" value="Homeodomain-like_sf"/>
</dbReference>
<dbReference type="SUPFAM" id="SSF48498">
    <property type="entry name" value="Tetracyclin repressor-like, C-terminal domain"/>
    <property type="match status" value="1"/>
</dbReference>
<keyword evidence="3" id="KW-0804">Transcription</keyword>
<keyword evidence="7" id="KW-1185">Reference proteome</keyword>
<keyword evidence="2 4" id="KW-0238">DNA-binding</keyword>
<evidence type="ECO:0000256" key="3">
    <source>
        <dbReference type="ARBA" id="ARBA00023163"/>
    </source>
</evidence>
<dbReference type="AlphaFoldDB" id="A0A853BU72"/>
<dbReference type="InterPro" id="IPR050109">
    <property type="entry name" value="HTH-type_TetR-like_transc_reg"/>
</dbReference>
<accession>A0A853BU72</accession>
<dbReference type="InterPro" id="IPR036271">
    <property type="entry name" value="Tet_transcr_reg_TetR-rel_C_sf"/>
</dbReference>
<dbReference type="SUPFAM" id="SSF46689">
    <property type="entry name" value="Homeodomain-like"/>
    <property type="match status" value="1"/>
</dbReference>
<dbReference type="Proteomes" id="UP000575985">
    <property type="component" value="Unassembled WGS sequence"/>
</dbReference>
<dbReference type="GO" id="GO:0000976">
    <property type="term" value="F:transcription cis-regulatory region binding"/>
    <property type="evidence" value="ECO:0007669"/>
    <property type="project" value="TreeGrafter"/>
</dbReference>
<gene>
    <name evidence="6" type="ORF">HNR12_004079</name>
</gene>
<dbReference type="PROSITE" id="PS50977">
    <property type="entry name" value="HTH_TETR_2"/>
    <property type="match status" value="1"/>
</dbReference>
<comment type="caution">
    <text evidence="6">The sequence shown here is derived from an EMBL/GenBank/DDBJ whole genome shotgun (WGS) entry which is preliminary data.</text>
</comment>